<feature type="compositionally biased region" description="Low complexity" evidence="1">
    <location>
        <begin position="542"/>
        <end position="567"/>
    </location>
</feature>
<evidence type="ECO:0000313" key="4">
    <source>
        <dbReference type="Proteomes" id="UP001239445"/>
    </source>
</evidence>
<feature type="compositionally biased region" description="Basic and acidic residues" evidence="1">
    <location>
        <begin position="301"/>
        <end position="310"/>
    </location>
</feature>
<gene>
    <name evidence="3" type="ORF">QBC47DRAFT_366118</name>
</gene>
<feature type="compositionally biased region" description="Pro residues" evidence="1">
    <location>
        <begin position="430"/>
        <end position="439"/>
    </location>
</feature>
<feature type="region of interest" description="Disordered" evidence="1">
    <location>
        <begin position="174"/>
        <end position="223"/>
    </location>
</feature>
<evidence type="ECO:0000313" key="3">
    <source>
        <dbReference type="EMBL" id="KAK1749511.1"/>
    </source>
</evidence>
<keyword evidence="2" id="KW-0812">Transmembrane</keyword>
<comment type="caution">
    <text evidence="3">The sequence shown here is derived from an EMBL/GenBank/DDBJ whole genome shotgun (WGS) entry which is preliminary data.</text>
</comment>
<keyword evidence="2" id="KW-1133">Transmembrane helix</keyword>
<feature type="compositionally biased region" description="Basic and acidic residues" evidence="1">
    <location>
        <begin position="505"/>
        <end position="522"/>
    </location>
</feature>
<feature type="transmembrane region" description="Helical" evidence="2">
    <location>
        <begin position="237"/>
        <end position="259"/>
    </location>
</feature>
<evidence type="ECO:0000256" key="2">
    <source>
        <dbReference type="SAM" id="Phobius"/>
    </source>
</evidence>
<dbReference type="AlphaFoldDB" id="A0AAJ0B508"/>
<feature type="region of interest" description="Disordered" evidence="1">
    <location>
        <begin position="395"/>
        <end position="567"/>
    </location>
</feature>
<protein>
    <submittedName>
        <fullName evidence="3">Uncharacterized protein</fullName>
    </submittedName>
</protein>
<accession>A0AAJ0B508</accession>
<evidence type="ECO:0000256" key="1">
    <source>
        <dbReference type="SAM" id="MobiDB-lite"/>
    </source>
</evidence>
<proteinExistence type="predicted"/>
<keyword evidence="2" id="KW-0472">Membrane</keyword>
<name>A0AAJ0B508_9PEZI</name>
<dbReference type="Proteomes" id="UP001239445">
    <property type="component" value="Unassembled WGS sequence"/>
</dbReference>
<keyword evidence="4" id="KW-1185">Reference proteome</keyword>
<organism evidence="3 4">
    <name type="scientific">Echria macrotheca</name>
    <dbReference type="NCBI Taxonomy" id="438768"/>
    <lineage>
        <taxon>Eukaryota</taxon>
        <taxon>Fungi</taxon>
        <taxon>Dikarya</taxon>
        <taxon>Ascomycota</taxon>
        <taxon>Pezizomycotina</taxon>
        <taxon>Sordariomycetes</taxon>
        <taxon>Sordariomycetidae</taxon>
        <taxon>Sordariales</taxon>
        <taxon>Schizotheciaceae</taxon>
        <taxon>Echria</taxon>
    </lineage>
</organism>
<dbReference type="EMBL" id="MU839857">
    <property type="protein sequence ID" value="KAK1749511.1"/>
    <property type="molecule type" value="Genomic_DNA"/>
</dbReference>
<feature type="region of interest" description="Disordered" evidence="1">
    <location>
        <begin position="301"/>
        <end position="361"/>
    </location>
</feature>
<sequence length="567" mass="59319">MAATAIHGGTAPLAALTTIFRPPCPTSWLLTGTRQPSQLPMFPRSGPESCDPPSWSRNLEGGGFQYYSPAICPKGFIVGPGCGVVKTRTAEGFPAVMPGETVAYCVPVGMSCTTDMTDFRGGVWGWTRAGTAAGAAVTVGPAMQIRWVEADLNILETHPLTPGLRRQAAITSAGLGPDATPASRPGNDAGPAAPTPSTAVDPPMPPPAKTKEPGESPSSTAAAGLGSGWPLDKNTTAFLVVIIVVLVSVIVGILGLIIIRRHKAGKLTGPIGKIMDRLTAADKPKLSGKGKLADADEIEGAHLEHPERPLPPEPEYGPARGSTWNPAELDGSGVGERPRRGTGARQRPARPETTADEGPSMVVRRLSTVRESVTEERAAEMSHPVPALQNLQSQTESVLPDLQSPGRCLTVPRRKPAPAPLTPTLSPGRIVPPPEPSPLSPIFTADPYDAQANTNDHRNPPPIDIPGLTADLIPPPPGSDGAPTSPHNAADAARAMTSTGAWQPRLDRRQSWDSQEYKHEMQKMYTTSPQEHRTGGLNDNNGAGQAQQTQAQAGPAAAAAAGFTERA</sequence>
<reference evidence="3" key="1">
    <citation type="submission" date="2023-06" db="EMBL/GenBank/DDBJ databases">
        <title>Genome-scale phylogeny and comparative genomics of the fungal order Sordariales.</title>
        <authorList>
            <consortium name="Lawrence Berkeley National Laboratory"/>
            <person name="Hensen N."/>
            <person name="Bonometti L."/>
            <person name="Westerberg I."/>
            <person name="Brannstrom I.O."/>
            <person name="Guillou S."/>
            <person name="Cros-Aarteil S."/>
            <person name="Calhoun S."/>
            <person name="Haridas S."/>
            <person name="Kuo A."/>
            <person name="Mondo S."/>
            <person name="Pangilinan J."/>
            <person name="Riley R."/>
            <person name="Labutti K."/>
            <person name="Andreopoulos B."/>
            <person name="Lipzen A."/>
            <person name="Chen C."/>
            <person name="Yanf M."/>
            <person name="Daum C."/>
            <person name="Ng V."/>
            <person name="Clum A."/>
            <person name="Steindorff A."/>
            <person name="Ohm R."/>
            <person name="Martin F."/>
            <person name="Silar P."/>
            <person name="Natvig D."/>
            <person name="Lalanne C."/>
            <person name="Gautier V."/>
            <person name="Ament-Velasquez S.L."/>
            <person name="Kruys A."/>
            <person name="Hutchinson M.I."/>
            <person name="Powell A.J."/>
            <person name="Barry K."/>
            <person name="Miller A.N."/>
            <person name="Grigoriev I.V."/>
            <person name="Debuchy R."/>
            <person name="Gladieux P."/>
            <person name="Thoren M.H."/>
            <person name="Johannesson H."/>
        </authorList>
    </citation>
    <scope>NUCLEOTIDE SEQUENCE</scope>
    <source>
        <strain evidence="3">PSN4</strain>
    </source>
</reference>